<organism evidence="1 2">
    <name type="scientific">Gordonia otitidis (strain DSM 44809 / CCUG 52243 / JCM 12355 / NBRC 100426 / IFM 10032)</name>
    <dbReference type="NCBI Taxonomy" id="1108044"/>
    <lineage>
        <taxon>Bacteria</taxon>
        <taxon>Bacillati</taxon>
        <taxon>Actinomycetota</taxon>
        <taxon>Actinomycetes</taxon>
        <taxon>Mycobacteriales</taxon>
        <taxon>Gordoniaceae</taxon>
        <taxon>Gordonia</taxon>
    </lineage>
</organism>
<comment type="caution">
    <text evidence="1">The sequence shown here is derived from an EMBL/GenBank/DDBJ whole genome shotgun (WGS) entry which is preliminary data.</text>
</comment>
<gene>
    <name evidence="1" type="ORF">GOOTI_202_00010</name>
</gene>
<dbReference type="EMBL" id="BAFB01000202">
    <property type="protein sequence ID" value="GAB36145.1"/>
    <property type="molecule type" value="Genomic_DNA"/>
</dbReference>
<proteinExistence type="predicted"/>
<name>H5TRN7_GORO1</name>
<dbReference type="RefSeq" id="WP_007240329.1">
    <property type="nucleotide sequence ID" value="NZ_BAFB01000202.1"/>
</dbReference>
<dbReference type="STRING" id="1108044.GOOTI_202_00010"/>
<dbReference type="OrthoDB" id="3693561at2"/>
<dbReference type="AlphaFoldDB" id="H5TRN7"/>
<evidence type="ECO:0008006" key="3">
    <source>
        <dbReference type="Google" id="ProtNLM"/>
    </source>
</evidence>
<evidence type="ECO:0000313" key="2">
    <source>
        <dbReference type="Proteomes" id="UP000005038"/>
    </source>
</evidence>
<dbReference type="Proteomes" id="UP000005038">
    <property type="component" value="Unassembled WGS sequence"/>
</dbReference>
<accession>H5TRN7</accession>
<protein>
    <recommendedName>
        <fullName evidence="3">Transcriptional regulator</fullName>
    </recommendedName>
</protein>
<evidence type="ECO:0000313" key="1">
    <source>
        <dbReference type="EMBL" id="GAB36145.1"/>
    </source>
</evidence>
<reference evidence="1" key="1">
    <citation type="submission" date="2012-02" db="EMBL/GenBank/DDBJ databases">
        <title>Whole genome shotgun sequence of Gordonia otitidis NBRC 100426.</title>
        <authorList>
            <person name="Yoshida I."/>
            <person name="Hosoyama A."/>
            <person name="Tsuchikane K."/>
            <person name="Katsumata H."/>
            <person name="Yamazaki S."/>
            <person name="Fujita N."/>
        </authorList>
    </citation>
    <scope>NUCLEOTIDE SEQUENCE [LARGE SCALE GENOMIC DNA]</scope>
    <source>
        <strain evidence="1">NBRC 100426</strain>
    </source>
</reference>
<sequence length="106" mass="12182">MDASEVSEHLFGRRCRLPVFAWVAQNPKDRFFQSEVGLYGSVSRSNANDELKRLLALGMLREDRPDDNRRVYYDRLDSPLWDIVTSASDTVGLRWADGIVDLGHLR</sequence>
<keyword evidence="2" id="KW-1185">Reference proteome</keyword>